<evidence type="ECO:0000313" key="2">
    <source>
        <dbReference type="Proteomes" id="UP000230132"/>
    </source>
</evidence>
<evidence type="ECO:0000313" key="1">
    <source>
        <dbReference type="EMBL" id="PIR90283.1"/>
    </source>
</evidence>
<accession>A0A2H0UU51</accession>
<dbReference type="AlphaFoldDB" id="A0A2H0UU51"/>
<proteinExistence type="predicted"/>
<reference evidence="2" key="1">
    <citation type="submission" date="2017-09" db="EMBL/GenBank/DDBJ databases">
        <title>Depth-based differentiation of microbial function through sediment-hosted aquifers and enrichment of novel symbionts in the deep terrestrial subsurface.</title>
        <authorList>
            <person name="Probst A.J."/>
            <person name="Ladd B."/>
            <person name="Jarett J.K."/>
            <person name="Geller-Mcgrath D.E."/>
            <person name="Sieber C.M.K."/>
            <person name="Emerson J.B."/>
            <person name="Anantharaman K."/>
            <person name="Thomas B.C."/>
            <person name="Malmstrom R."/>
            <person name="Stieglmeier M."/>
            <person name="Klingl A."/>
            <person name="Woyke T."/>
            <person name="Ryan C.M."/>
            <person name="Banfield J.F."/>
        </authorList>
    </citation>
    <scope>NUCLEOTIDE SEQUENCE [LARGE SCALE GENOMIC DNA]</scope>
</reference>
<protein>
    <submittedName>
        <fullName evidence="1">Uncharacterized protein</fullName>
    </submittedName>
</protein>
<comment type="caution">
    <text evidence="1">The sequence shown here is derived from an EMBL/GenBank/DDBJ whole genome shotgun (WGS) entry which is preliminary data.</text>
</comment>
<name>A0A2H0UU51_9BACT</name>
<dbReference type="Proteomes" id="UP000230132">
    <property type="component" value="Unassembled WGS sequence"/>
</dbReference>
<dbReference type="EMBL" id="PFAX01000029">
    <property type="protein sequence ID" value="PIR90283.1"/>
    <property type="molecule type" value="Genomic_DNA"/>
</dbReference>
<gene>
    <name evidence="1" type="ORF">COU05_02610</name>
</gene>
<sequence>MTKLKFKNMLNYKNILPAIGFVLLVAVFVLASDAWNPSWDPFLERGNVVERALTKTLKAKALSVDLLVKLSADLEGVEGNQAMSVAVDLKEDISLKEDLSRAKGMLDVLVLTEGASLSANLENILLNNGFYLKLNTLPSILPLGLDLSSFKGKWFKLDLLMLKQALSQPETESLSKEQRDKILEEASRALKENPVFIIKEIKEDSFLVEVDKEGLKKLAPTFLENMKKYIAQENLGTYENSLNQALVDFPQKVDDFWQETGGVEFEVWLDKGYLSKIKWQKIIDVSEHLTPEIESKIKGGDIDLTIEIALSNFNKSFSIQAPAESTPLEEMLIPLISGASGIMPGDFSQFDVAGIEGLDVADDILGESELQP</sequence>
<organism evidence="1 2">
    <name type="scientific">bacterium (Candidatus Gribaldobacteria) CG10_big_fil_rev_8_21_14_0_10_37_21</name>
    <dbReference type="NCBI Taxonomy" id="2014275"/>
    <lineage>
        <taxon>Bacteria</taxon>
        <taxon>Candidatus Gribaldobacteria</taxon>
    </lineage>
</organism>